<comment type="caution">
    <text evidence="1">The sequence shown here is derived from an EMBL/GenBank/DDBJ whole genome shotgun (WGS) entry which is preliminary data.</text>
</comment>
<dbReference type="STRING" id="1838285.SCAL_000690"/>
<protein>
    <submittedName>
        <fullName evidence="1">Uncharacterized protein</fullName>
    </submittedName>
</protein>
<proteinExistence type="predicted"/>
<evidence type="ECO:0000313" key="1">
    <source>
        <dbReference type="EMBL" id="OFV68050.1"/>
    </source>
</evidence>
<name>A0A1F2P9J6_9EURY</name>
<evidence type="ECO:0000313" key="2">
    <source>
        <dbReference type="Proteomes" id="UP000186940"/>
    </source>
</evidence>
<reference evidence="1" key="1">
    <citation type="submission" date="2016-05" db="EMBL/GenBank/DDBJ databases">
        <title>Microbial consortia oxidize butane by reversing methanogenesis.</title>
        <authorList>
            <person name="Laso-Perez R."/>
            <person name="Richter M."/>
            <person name="Wegener G."/>
            <person name="Musat F."/>
        </authorList>
    </citation>
    <scope>NUCLEOTIDE SEQUENCE [LARGE SCALE GENOMIC DNA]</scope>
    <source>
        <strain evidence="1">BOX2</strain>
    </source>
</reference>
<dbReference type="AlphaFoldDB" id="A0A1F2P9J6"/>
<dbReference type="EMBL" id="LYOS01000002">
    <property type="protein sequence ID" value="OFV68050.1"/>
    <property type="molecule type" value="Genomic_DNA"/>
</dbReference>
<keyword evidence="2" id="KW-1185">Reference proteome</keyword>
<dbReference type="Proteomes" id="UP000186940">
    <property type="component" value="Unassembled WGS sequence"/>
</dbReference>
<accession>A0A1F2P9J6</accession>
<organism evidence="1 2">
    <name type="scientific">Candidatus Syntropharchaeum caldarium</name>
    <dbReference type="NCBI Taxonomy" id="1838285"/>
    <lineage>
        <taxon>Archaea</taxon>
        <taxon>Methanobacteriati</taxon>
        <taxon>Methanobacteriota</taxon>
        <taxon>Stenosarchaea group</taxon>
        <taxon>Methanomicrobia</taxon>
        <taxon>Methanosarcinales</taxon>
        <taxon>ANME-2 cluster</taxon>
        <taxon>Candidatus Syntropharchaeum</taxon>
    </lineage>
</organism>
<sequence length="36" mass="4265">MSTSERHQKEVLELFLRVEHVTEVKEINHLWNGFAG</sequence>
<gene>
    <name evidence="1" type="ORF">SCAL_000690</name>
</gene>